<feature type="domain" description="Prenylcysteine lyase" evidence="9">
    <location>
        <begin position="113"/>
        <end position="347"/>
    </location>
</feature>
<proteinExistence type="inferred from homology"/>
<keyword evidence="11" id="KW-1185">Reference proteome</keyword>
<keyword evidence="3" id="KW-0285">Flavoprotein</keyword>
<dbReference type="Pfam" id="PF13450">
    <property type="entry name" value="NAD_binding_8"/>
    <property type="match status" value="1"/>
</dbReference>
<organism evidence="10 11">
    <name type="scientific">Glutinoglossum americanum</name>
    <dbReference type="NCBI Taxonomy" id="1670608"/>
    <lineage>
        <taxon>Eukaryota</taxon>
        <taxon>Fungi</taxon>
        <taxon>Dikarya</taxon>
        <taxon>Ascomycota</taxon>
        <taxon>Pezizomycotina</taxon>
        <taxon>Geoglossomycetes</taxon>
        <taxon>Geoglossales</taxon>
        <taxon>Geoglossaceae</taxon>
        <taxon>Glutinoglossum</taxon>
    </lineage>
</organism>
<dbReference type="InterPro" id="IPR010795">
    <property type="entry name" value="Prenylcys_lyase"/>
</dbReference>
<dbReference type="GO" id="GO:0001735">
    <property type="term" value="F:prenylcysteine oxidase activity"/>
    <property type="evidence" value="ECO:0007669"/>
    <property type="project" value="InterPro"/>
</dbReference>
<reference evidence="10" key="1">
    <citation type="submission" date="2021-03" db="EMBL/GenBank/DDBJ databases">
        <title>Comparative genomics and phylogenomic investigation of the class Geoglossomycetes provide insights into ecological specialization and systematics.</title>
        <authorList>
            <person name="Melie T."/>
            <person name="Pirro S."/>
            <person name="Miller A.N."/>
            <person name="Quandt A."/>
        </authorList>
    </citation>
    <scope>NUCLEOTIDE SEQUENCE</scope>
    <source>
        <strain evidence="10">GBOQ0MN5Z8</strain>
    </source>
</reference>
<evidence type="ECO:0000256" key="5">
    <source>
        <dbReference type="ARBA" id="ARBA00022827"/>
    </source>
</evidence>
<keyword evidence="6" id="KW-0560">Oxidoreductase</keyword>
<evidence type="ECO:0000256" key="6">
    <source>
        <dbReference type="ARBA" id="ARBA00023002"/>
    </source>
</evidence>
<sequence length="399" mass="43757">MLGAGAGGASAAYYLEKYAAEFGIRPSITVYGRSSYTGGRSTTVNIFDDESELAELGPSIFVEVNRNLVNAVKEFGLTTGEAHKPRSAEAPERLGVWNGREFVFYIVGRRPLLVECSWTPIRTHNLIKSIVGSFLKTYEEPYFPFRSLSQAAYDLGLTNITSETGERFLEANKIKPLFSTELIQASTRVNFAQNLPFIHGLETMVCMATEGTVSVKGGNWQIFDGMIKASGAAVMLSTAVKQIRETDFGTYVVSPEEKSSPSPQEHEYDVVILAAPLQDSSITLTPLPPHIPDKIPYVKLHITLLTSPHHLSPAAFNLPPDALVPSAILTLGPDETPRNREKSAGHAGFFSTSTPRRVTSPSSHRDEYLCKTFLQPRSLKLILRDSWVLLAVVAILVVT</sequence>
<dbReference type="InterPro" id="IPR036188">
    <property type="entry name" value="FAD/NAD-bd_sf"/>
</dbReference>
<dbReference type="InterPro" id="IPR017046">
    <property type="entry name" value="Prenylcysteine_Oxase1"/>
</dbReference>
<comment type="similarity">
    <text evidence="2">Belongs to the prenylcysteine oxidase family.</text>
</comment>
<evidence type="ECO:0000313" key="10">
    <source>
        <dbReference type="EMBL" id="KAH0538044.1"/>
    </source>
</evidence>
<feature type="region of interest" description="Disordered" evidence="8">
    <location>
        <begin position="337"/>
        <end position="361"/>
    </location>
</feature>
<comment type="cofactor">
    <cofactor evidence="1">
        <name>FAD</name>
        <dbReference type="ChEBI" id="CHEBI:57692"/>
    </cofactor>
</comment>
<evidence type="ECO:0000259" key="9">
    <source>
        <dbReference type="Pfam" id="PF07156"/>
    </source>
</evidence>
<gene>
    <name evidence="10" type="ORF">FGG08_005356</name>
</gene>
<dbReference type="Gene3D" id="3.50.50.60">
    <property type="entry name" value="FAD/NAD(P)-binding domain"/>
    <property type="match status" value="1"/>
</dbReference>
<dbReference type="PANTHER" id="PTHR15944:SF0">
    <property type="entry name" value="PRENYLCYSTEINE LYASE DOMAIN-CONTAINING PROTEIN"/>
    <property type="match status" value="1"/>
</dbReference>
<name>A0A9P8I7F4_9PEZI</name>
<dbReference type="SUPFAM" id="SSF51905">
    <property type="entry name" value="FAD/NAD(P)-binding domain"/>
    <property type="match status" value="1"/>
</dbReference>
<keyword evidence="4" id="KW-0732">Signal</keyword>
<dbReference type="Proteomes" id="UP000698800">
    <property type="component" value="Unassembled WGS sequence"/>
</dbReference>
<dbReference type="GO" id="GO:0030327">
    <property type="term" value="P:prenylated protein catabolic process"/>
    <property type="evidence" value="ECO:0007669"/>
    <property type="project" value="TreeGrafter"/>
</dbReference>
<evidence type="ECO:0000256" key="4">
    <source>
        <dbReference type="ARBA" id="ARBA00022729"/>
    </source>
</evidence>
<protein>
    <recommendedName>
        <fullName evidence="9">Prenylcysteine lyase domain-containing protein</fullName>
    </recommendedName>
</protein>
<dbReference type="OrthoDB" id="437369at2759"/>
<keyword evidence="7" id="KW-0325">Glycoprotein</keyword>
<comment type="caution">
    <text evidence="10">The sequence shown here is derived from an EMBL/GenBank/DDBJ whole genome shotgun (WGS) entry which is preliminary data.</text>
</comment>
<dbReference type="AlphaFoldDB" id="A0A9P8I7F4"/>
<keyword evidence="5" id="KW-0274">FAD</keyword>
<evidence type="ECO:0000313" key="11">
    <source>
        <dbReference type="Proteomes" id="UP000698800"/>
    </source>
</evidence>
<evidence type="ECO:0000256" key="3">
    <source>
        <dbReference type="ARBA" id="ARBA00022630"/>
    </source>
</evidence>
<accession>A0A9P8I7F4</accession>
<evidence type="ECO:0000256" key="2">
    <source>
        <dbReference type="ARBA" id="ARBA00009967"/>
    </source>
</evidence>
<feature type="compositionally biased region" description="Low complexity" evidence="8">
    <location>
        <begin position="351"/>
        <end position="361"/>
    </location>
</feature>
<evidence type="ECO:0000256" key="7">
    <source>
        <dbReference type="ARBA" id="ARBA00023180"/>
    </source>
</evidence>
<evidence type="ECO:0000256" key="1">
    <source>
        <dbReference type="ARBA" id="ARBA00001974"/>
    </source>
</evidence>
<dbReference type="EMBL" id="JAGHQL010000125">
    <property type="protein sequence ID" value="KAH0538044.1"/>
    <property type="molecule type" value="Genomic_DNA"/>
</dbReference>
<dbReference type="PANTHER" id="PTHR15944">
    <property type="entry name" value="FARNESYLCYSTEINE LYASE"/>
    <property type="match status" value="1"/>
</dbReference>
<evidence type="ECO:0000256" key="8">
    <source>
        <dbReference type="SAM" id="MobiDB-lite"/>
    </source>
</evidence>
<dbReference type="Pfam" id="PF07156">
    <property type="entry name" value="Prenylcys_lyase"/>
    <property type="match status" value="1"/>
</dbReference>
<dbReference type="GO" id="GO:0030328">
    <property type="term" value="P:prenylcysteine catabolic process"/>
    <property type="evidence" value="ECO:0007669"/>
    <property type="project" value="InterPro"/>
</dbReference>